<protein>
    <submittedName>
        <fullName evidence="10">eIF4-gamma/eIF5/eIF2-epsilon-domain-containing protein</fullName>
    </submittedName>
</protein>
<feature type="domain" description="C3H1-type" evidence="7">
    <location>
        <begin position="242"/>
        <end position="270"/>
    </location>
</feature>
<feature type="domain" description="C3H1-type" evidence="7">
    <location>
        <begin position="297"/>
        <end position="325"/>
    </location>
</feature>
<dbReference type="Pfam" id="PF00293">
    <property type="entry name" value="NUDIX"/>
    <property type="match status" value="1"/>
</dbReference>
<evidence type="ECO:0000256" key="3">
    <source>
        <dbReference type="ARBA" id="ARBA00022771"/>
    </source>
</evidence>
<feature type="compositionally biased region" description="Basic and acidic residues" evidence="6">
    <location>
        <begin position="323"/>
        <end position="349"/>
    </location>
</feature>
<feature type="compositionally biased region" description="Basic and acidic residues" evidence="6">
    <location>
        <begin position="275"/>
        <end position="284"/>
    </location>
</feature>
<dbReference type="EMBL" id="QKYT01000341">
    <property type="protein sequence ID" value="RIA86840.1"/>
    <property type="molecule type" value="Genomic_DNA"/>
</dbReference>
<dbReference type="InterPro" id="IPR000571">
    <property type="entry name" value="Znf_CCCH"/>
</dbReference>
<dbReference type="GO" id="GO:0051252">
    <property type="term" value="P:regulation of RNA metabolic process"/>
    <property type="evidence" value="ECO:0007669"/>
    <property type="project" value="UniProtKB-ARBA"/>
</dbReference>
<organism evidence="10 11">
    <name type="scientific">Glomus cerebriforme</name>
    <dbReference type="NCBI Taxonomy" id="658196"/>
    <lineage>
        <taxon>Eukaryota</taxon>
        <taxon>Fungi</taxon>
        <taxon>Fungi incertae sedis</taxon>
        <taxon>Mucoromycota</taxon>
        <taxon>Glomeromycotina</taxon>
        <taxon>Glomeromycetes</taxon>
        <taxon>Glomerales</taxon>
        <taxon>Glomeraceae</taxon>
        <taxon>Glomus</taxon>
    </lineage>
</organism>
<dbReference type="FunFam" id="4.10.1000.10:FF:000003">
    <property type="entry name" value="Zinc finger CCCH domain-containing protein"/>
    <property type="match status" value="2"/>
</dbReference>
<proteinExistence type="predicted"/>
<dbReference type="Gene3D" id="1.25.40.180">
    <property type="match status" value="1"/>
</dbReference>
<dbReference type="SUPFAM" id="SSF55811">
    <property type="entry name" value="Nudix"/>
    <property type="match status" value="1"/>
</dbReference>
<keyword evidence="11" id="KW-1185">Reference proteome</keyword>
<dbReference type="GO" id="GO:0008270">
    <property type="term" value="F:zinc ion binding"/>
    <property type="evidence" value="ECO:0007669"/>
    <property type="project" value="UniProtKB-KW"/>
</dbReference>
<evidence type="ECO:0000313" key="10">
    <source>
        <dbReference type="EMBL" id="RIA86840.1"/>
    </source>
</evidence>
<dbReference type="PANTHER" id="PTHR12547">
    <property type="entry name" value="CCCH ZINC FINGER/TIS11-RELATED"/>
    <property type="match status" value="1"/>
</dbReference>
<feature type="domain" description="Nudix hydrolase" evidence="9">
    <location>
        <begin position="7"/>
        <end position="138"/>
    </location>
</feature>
<dbReference type="InterPro" id="IPR016024">
    <property type="entry name" value="ARM-type_fold"/>
</dbReference>
<feature type="compositionally biased region" description="Low complexity" evidence="6">
    <location>
        <begin position="201"/>
        <end position="221"/>
    </location>
</feature>
<dbReference type="AlphaFoldDB" id="A0A397SKW2"/>
<keyword evidence="1 5" id="KW-0479">Metal-binding</keyword>
<dbReference type="PROSITE" id="PS51363">
    <property type="entry name" value="W2"/>
    <property type="match status" value="1"/>
</dbReference>
<dbReference type="InterPro" id="IPR015797">
    <property type="entry name" value="NUDIX_hydrolase-like_dom_sf"/>
</dbReference>
<feature type="region of interest" description="Disordered" evidence="6">
    <location>
        <begin position="179"/>
        <end position="228"/>
    </location>
</feature>
<dbReference type="InterPro" id="IPR036855">
    <property type="entry name" value="Znf_CCCH_sf"/>
</dbReference>
<dbReference type="Gene3D" id="4.10.1000.10">
    <property type="entry name" value="Zinc finger, CCCH-type"/>
    <property type="match status" value="2"/>
</dbReference>
<feature type="region of interest" description="Disordered" evidence="6">
    <location>
        <begin position="438"/>
        <end position="506"/>
    </location>
</feature>
<dbReference type="PROSITE" id="PS51462">
    <property type="entry name" value="NUDIX"/>
    <property type="match status" value="1"/>
</dbReference>
<keyword evidence="4 5" id="KW-0862">Zinc</keyword>
<evidence type="ECO:0000256" key="2">
    <source>
        <dbReference type="ARBA" id="ARBA00022737"/>
    </source>
</evidence>
<keyword evidence="3 5" id="KW-0863">Zinc-finger</keyword>
<dbReference type="PANTHER" id="PTHR12547:SF18">
    <property type="entry name" value="PROTEIN TIS11"/>
    <property type="match status" value="1"/>
</dbReference>
<dbReference type="OrthoDB" id="410307at2759"/>
<dbReference type="GO" id="GO:0010468">
    <property type="term" value="P:regulation of gene expression"/>
    <property type="evidence" value="ECO:0007669"/>
    <property type="project" value="UniProtKB-ARBA"/>
</dbReference>
<dbReference type="SMART" id="SM00356">
    <property type="entry name" value="ZnF_C3H1"/>
    <property type="match status" value="2"/>
</dbReference>
<accession>A0A397SKW2</accession>
<dbReference type="InterPro" id="IPR045877">
    <property type="entry name" value="ZFP36-like"/>
</dbReference>
<feature type="compositionally biased region" description="Basic and acidic residues" evidence="6">
    <location>
        <begin position="438"/>
        <end position="483"/>
    </location>
</feature>
<dbReference type="Gene3D" id="3.90.79.10">
    <property type="entry name" value="Nucleoside Triphosphate Pyrophosphohydrolase"/>
    <property type="match status" value="1"/>
</dbReference>
<evidence type="ECO:0000256" key="1">
    <source>
        <dbReference type="ARBA" id="ARBA00022723"/>
    </source>
</evidence>
<evidence type="ECO:0000256" key="5">
    <source>
        <dbReference type="PROSITE-ProRule" id="PRU00723"/>
    </source>
</evidence>
<dbReference type="SMART" id="SM00515">
    <property type="entry name" value="eIF5C"/>
    <property type="match status" value="1"/>
</dbReference>
<keyword evidence="2" id="KW-0677">Repeat</keyword>
<feature type="zinc finger region" description="C3H1-type" evidence="5">
    <location>
        <begin position="297"/>
        <end position="325"/>
    </location>
</feature>
<dbReference type="SUPFAM" id="SSF90229">
    <property type="entry name" value="CCCH zinc finger"/>
    <property type="match status" value="2"/>
</dbReference>
<feature type="zinc finger region" description="C3H1-type" evidence="5">
    <location>
        <begin position="242"/>
        <end position="270"/>
    </location>
</feature>
<feature type="domain" description="W2" evidence="8">
    <location>
        <begin position="542"/>
        <end position="700"/>
    </location>
</feature>
<dbReference type="Pfam" id="PF02020">
    <property type="entry name" value="W2"/>
    <property type="match status" value="1"/>
</dbReference>
<gene>
    <name evidence="10" type="ORF">C1645_778677</name>
</gene>
<name>A0A397SKW2_9GLOM</name>
<dbReference type="PROSITE" id="PS50103">
    <property type="entry name" value="ZF_C3H1"/>
    <property type="match status" value="2"/>
</dbReference>
<dbReference type="Proteomes" id="UP000265703">
    <property type="component" value="Unassembled WGS sequence"/>
</dbReference>
<dbReference type="Pfam" id="PF00642">
    <property type="entry name" value="zf-CCCH"/>
    <property type="match status" value="2"/>
</dbReference>
<dbReference type="GO" id="GO:0003729">
    <property type="term" value="F:mRNA binding"/>
    <property type="evidence" value="ECO:0007669"/>
    <property type="project" value="InterPro"/>
</dbReference>
<feature type="compositionally biased region" description="Low complexity" evidence="6">
    <location>
        <begin position="358"/>
        <end position="370"/>
    </location>
</feature>
<evidence type="ECO:0000259" key="7">
    <source>
        <dbReference type="PROSITE" id="PS50103"/>
    </source>
</evidence>
<feature type="region of interest" description="Disordered" evidence="6">
    <location>
        <begin position="322"/>
        <end position="375"/>
    </location>
</feature>
<evidence type="ECO:0000259" key="9">
    <source>
        <dbReference type="PROSITE" id="PS51462"/>
    </source>
</evidence>
<reference evidence="10 11" key="1">
    <citation type="submission" date="2018-06" db="EMBL/GenBank/DDBJ databases">
        <title>Comparative genomics reveals the genomic features of Rhizophagus irregularis, R. cerebriforme, R. diaphanum and Gigaspora rosea, and their symbiotic lifestyle signature.</title>
        <authorList>
            <person name="Morin E."/>
            <person name="San Clemente H."/>
            <person name="Chen E.C.H."/>
            <person name="De La Providencia I."/>
            <person name="Hainaut M."/>
            <person name="Kuo A."/>
            <person name="Kohler A."/>
            <person name="Murat C."/>
            <person name="Tang N."/>
            <person name="Roy S."/>
            <person name="Loubradou J."/>
            <person name="Henrissat B."/>
            <person name="Grigoriev I.V."/>
            <person name="Corradi N."/>
            <person name="Roux C."/>
            <person name="Martin F.M."/>
        </authorList>
    </citation>
    <scope>NUCLEOTIDE SEQUENCE [LARGE SCALE GENOMIC DNA]</scope>
    <source>
        <strain evidence="10 11">DAOM 227022</strain>
    </source>
</reference>
<dbReference type="InterPro" id="IPR000086">
    <property type="entry name" value="NUDIX_hydrolase_dom"/>
</dbReference>
<dbReference type="InterPro" id="IPR003307">
    <property type="entry name" value="W2_domain"/>
</dbReference>
<comment type="caution">
    <text evidence="10">The sequence shown here is derived from an EMBL/GenBank/DDBJ whole genome shotgun (WGS) entry which is preliminary data.</text>
</comment>
<feature type="compositionally biased region" description="Polar residues" evidence="6">
    <location>
        <begin position="484"/>
        <end position="499"/>
    </location>
</feature>
<feature type="region of interest" description="Disordered" evidence="6">
    <location>
        <begin position="275"/>
        <end position="296"/>
    </location>
</feature>
<evidence type="ECO:0000259" key="8">
    <source>
        <dbReference type="PROSITE" id="PS51363"/>
    </source>
</evidence>
<sequence length="700" mass="80228">MDENKSQPLHVTGILIYRIQRQVEFLLLNDTFSHKRHWTAPKGTVIRQEDEVKCALRNTIETTGLSVKDLRIEEGFRAEITYLSGTRPKRVVYYLAQVSDNARVYTTGEGLNFAWLSLNLAMEKALYKSMQEVIKKASIFIENNKPPKNIESSQRSRIDKHQITSDRLDHKMKNLNLALPLDSQRQAMSEQRIRLGRKRQNQNQSEKNGSGNGNGSVNNGNGLNGGYASPLHSPVMPFENPLYKTRLCERFETEGYCPYGPKCTFAHGTVELRERPANVEEKPDASPTAKDGPENPLYKTRLCERFMKENFCQYGPKCNFAHGENELRDRPNASRGDNGSERESPEPHHQQQRPITTQQHPQHQSEQQYHGRYQHPHHQARLNGVNNNDFEKLEKRTIPVSPGIGGGFRSEIQNGILGRIPMIMNADSHSTAHNSAHVEELKSETIEDKKKAEEIPEENKAENEHEINELKEHEENSEVRNTEDSSTASPTVSGKSTSSAKRRVGKDIVSVDEKPWMQVVELSNVELERLGKIKKADNVPTSDKKGSHDEIIIADLKKFFIQSREQNKSISDEIKEITLIETRKDLSKFQLFNVLLPSMYDDMSLDVVNEDLVQKEKLFKTFIRGSQDQITFLKSWEKYLNTRNSKLLPKATLLFKAFYDKDYVEEDSVLAWYEQAKDTSDVKKKCAVFIDWLKNAEEED</sequence>
<evidence type="ECO:0000313" key="11">
    <source>
        <dbReference type="Proteomes" id="UP000265703"/>
    </source>
</evidence>
<evidence type="ECO:0000256" key="6">
    <source>
        <dbReference type="SAM" id="MobiDB-lite"/>
    </source>
</evidence>
<dbReference type="STRING" id="658196.A0A397SKW2"/>
<dbReference type="SUPFAM" id="SSF48371">
    <property type="entry name" value="ARM repeat"/>
    <property type="match status" value="1"/>
</dbReference>
<evidence type="ECO:0000256" key="4">
    <source>
        <dbReference type="ARBA" id="ARBA00022833"/>
    </source>
</evidence>